<evidence type="ECO:0000256" key="1">
    <source>
        <dbReference type="SAM" id="Coils"/>
    </source>
</evidence>
<sequence>MLKEMSEGADDRDELIKQLLAESFGLRTKAEQLSQYVETKVAELVKTKRQLQAVLDDATRKQLEEELALLRSGIEEATKQRNEMQGRLDSLLAEHEQLGVAHTQMTDQRDRLRTRMAEVEASSEYRLAQRLVRWFPFIAKGN</sequence>
<reference evidence="2" key="1">
    <citation type="submission" date="2020-05" db="EMBL/GenBank/DDBJ databases">
        <authorList>
            <person name="Chiriac C."/>
            <person name="Salcher M."/>
            <person name="Ghai R."/>
            <person name="Kavagutti S V."/>
        </authorList>
    </citation>
    <scope>NUCLEOTIDE SEQUENCE</scope>
</reference>
<dbReference type="EMBL" id="CAFBOT010000111">
    <property type="protein sequence ID" value="CAB4991061.1"/>
    <property type="molecule type" value="Genomic_DNA"/>
</dbReference>
<proteinExistence type="predicted"/>
<protein>
    <submittedName>
        <fullName evidence="2">Unannotated protein</fullName>
    </submittedName>
</protein>
<accession>A0A6J7NCJ7</accession>
<evidence type="ECO:0000313" key="2">
    <source>
        <dbReference type="EMBL" id="CAB4991061.1"/>
    </source>
</evidence>
<name>A0A6J7NCJ7_9ZZZZ</name>
<feature type="coiled-coil region" evidence="1">
    <location>
        <begin position="41"/>
        <end position="122"/>
    </location>
</feature>
<keyword evidence="1" id="KW-0175">Coiled coil</keyword>
<organism evidence="2">
    <name type="scientific">freshwater metagenome</name>
    <dbReference type="NCBI Taxonomy" id="449393"/>
    <lineage>
        <taxon>unclassified sequences</taxon>
        <taxon>metagenomes</taxon>
        <taxon>ecological metagenomes</taxon>
    </lineage>
</organism>
<gene>
    <name evidence="2" type="ORF">UFOPK4000_00701</name>
</gene>
<dbReference type="AlphaFoldDB" id="A0A6J7NCJ7"/>